<evidence type="ECO:0008006" key="3">
    <source>
        <dbReference type="Google" id="ProtNLM"/>
    </source>
</evidence>
<keyword evidence="2" id="KW-1185">Reference proteome</keyword>
<evidence type="ECO:0000313" key="2">
    <source>
        <dbReference type="Proteomes" id="UP000015346"/>
    </source>
</evidence>
<dbReference type="RefSeq" id="WP_021098078.1">
    <property type="nucleotide sequence ID" value="NZ_KE557321.1"/>
</dbReference>
<sequence>MARIPSAWLRLVLALALLWAGSIAPGVMPGRGADGSPAFVLCTEDGERLVVLDAAGRPVPAAPDHGPQDRHAPGICAFAALTGPALPAGGAHWTLPAMPPAMTVRAVLPARPAFSDPAGDAHRPRGPPTV</sequence>
<proteinExistence type="predicted"/>
<comment type="caution">
    <text evidence="1">The sequence shown here is derived from an EMBL/GenBank/DDBJ whole genome shotgun (WGS) entry which is preliminary data.</text>
</comment>
<dbReference type="HOGENOM" id="CLU_1936568_0_0_5"/>
<accession>S9QYD8</accession>
<gene>
    <name evidence="1" type="ORF">ruthe_01992</name>
</gene>
<evidence type="ECO:0000313" key="1">
    <source>
        <dbReference type="EMBL" id="EPX84633.1"/>
    </source>
</evidence>
<reference evidence="1 2" key="1">
    <citation type="journal article" date="2013" name="Stand. Genomic Sci.">
        <title>Genome sequence of the reddish-pigmented Rubellimicrobium thermophilum type strain (DSM 16684(T)), a member of the Roseobacter clade.</title>
        <authorList>
            <person name="Fiebig A."/>
            <person name="Riedel T."/>
            <person name="Gronow S."/>
            <person name="Petersen J."/>
            <person name="Klenk H.P."/>
            <person name="Goker M."/>
        </authorList>
    </citation>
    <scope>NUCLEOTIDE SEQUENCE [LARGE SCALE GENOMIC DNA]</scope>
    <source>
        <strain evidence="1 2">DSM 16684</strain>
    </source>
</reference>
<dbReference type="EMBL" id="AOLV01000020">
    <property type="protein sequence ID" value="EPX84633.1"/>
    <property type="molecule type" value="Genomic_DNA"/>
</dbReference>
<dbReference type="Proteomes" id="UP000015346">
    <property type="component" value="Unassembled WGS sequence"/>
</dbReference>
<protein>
    <recommendedName>
        <fullName evidence="3">DUF2946 domain-containing protein</fullName>
    </recommendedName>
</protein>
<organism evidence="1 2">
    <name type="scientific">Rubellimicrobium thermophilum DSM 16684</name>
    <dbReference type="NCBI Taxonomy" id="1123069"/>
    <lineage>
        <taxon>Bacteria</taxon>
        <taxon>Pseudomonadati</taxon>
        <taxon>Pseudomonadota</taxon>
        <taxon>Alphaproteobacteria</taxon>
        <taxon>Rhodobacterales</taxon>
        <taxon>Roseobacteraceae</taxon>
        <taxon>Rubellimicrobium</taxon>
    </lineage>
</organism>
<dbReference type="AlphaFoldDB" id="S9QYD8"/>
<name>S9QYD8_9RHOB</name>